<dbReference type="SUPFAM" id="SSF55166">
    <property type="entry name" value="Hedgehog/DD-peptidase"/>
    <property type="match status" value="1"/>
</dbReference>
<feature type="domain" description="Peptidase M15C" evidence="2">
    <location>
        <begin position="490"/>
        <end position="561"/>
    </location>
</feature>
<dbReference type="Pfam" id="PF13539">
    <property type="entry name" value="Peptidase_M15_4"/>
    <property type="match status" value="1"/>
</dbReference>
<protein>
    <recommendedName>
        <fullName evidence="2">Peptidase M15C domain-containing protein</fullName>
    </recommendedName>
</protein>
<gene>
    <name evidence="3" type="ORF">AVDCRST_MAG47-1047</name>
</gene>
<reference evidence="3" key="1">
    <citation type="submission" date="2020-02" db="EMBL/GenBank/DDBJ databases">
        <authorList>
            <person name="Meier V. D."/>
        </authorList>
    </citation>
    <scope>NUCLEOTIDE SEQUENCE</scope>
    <source>
        <strain evidence="3">AVDCRST_MAG47</strain>
    </source>
</reference>
<name>A0A6J4MUK5_9ACTN</name>
<evidence type="ECO:0000256" key="1">
    <source>
        <dbReference type="SAM" id="MobiDB-lite"/>
    </source>
</evidence>
<dbReference type="InterPro" id="IPR039561">
    <property type="entry name" value="Peptidase_M15C"/>
</dbReference>
<feature type="region of interest" description="Disordered" evidence="1">
    <location>
        <begin position="334"/>
        <end position="359"/>
    </location>
</feature>
<evidence type="ECO:0000259" key="2">
    <source>
        <dbReference type="Pfam" id="PF13539"/>
    </source>
</evidence>
<dbReference type="InterPro" id="IPR009045">
    <property type="entry name" value="Zn_M74/Hedgehog-like"/>
</dbReference>
<evidence type="ECO:0000313" key="3">
    <source>
        <dbReference type="EMBL" id="CAA9369496.1"/>
    </source>
</evidence>
<dbReference type="EMBL" id="CADCUK010000075">
    <property type="protein sequence ID" value="CAA9369496.1"/>
    <property type="molecule type" value="Genomic_DNA"/>
</dbReference>
<organism evidence="3">
    <name type="scientific">uncultured Nocardioidaceae bacterium</name>
    <dbReference type="NCBI Taxonomy" id="253824"/>
    <lineage>
        <taxon>Bacteria</taxon>
        <taxon>Bacillati</taxon>
        <taxon>Actinomycetota</taxon>
        <taxon>Actinomycetes</taxon>
        <taxon>Propionibacteriales</taxon>
        <taxon>Nocardioidaceae</taxon>
        <taxon>environmental samples</taxon>
    </lineage>
</organism>
<sequence length="562" mass="60537">MSRTNVTESRLSRMRLTLTPPAALALALALVLTLLVTAVRPAAAAPAGSRLTLAGPPSATAGESFRLTAALRSEGAPVAGATTRLERQVGDGWVEEGAATTDAGGSATFVTTHGETASTVYRAVFTGDDATAAATSDPVTVALAETGGEVTVAVPEQEAIGLDATVRAIVRRADDGAPVPGVPVRIERRRDGSWVPMGTFTTDDDGRAATTATVRQAPRDNRFRAVFPGTATVAPATSEVAGIDPVPAETELRVAGPARIIDETTVTLTFRWQARDGRPVPGVARVWSRAAGQDWRAGPRLRFGRDGVAVLRVGPRVDSRWKAVGGKGPWWRGDTSEVHELDNVPPGDPVAYPSGAPRPRVKLPRQARAVGNGPNGNVTSIPNAVWNQMTGRSWHSGCPVGRSELRLVRINYWGYDGYRYRGELVVRDDIARQTVGAFSALYRARLPIRSMYRVDRFGWSSYLEGGNNYESMAAGNTSGFNCRGVVGNPSVPSPHSYGRSIDINTWENPYHSRRGWVPNTWWVSRSHPRIAWRSGEHPVVRTMRAHGFSWTYGTQDAHHFDG</sequence>
<dbReference type="AlphaFoldDB" id="A0A6J4MUK5"/>
<dbReference type="GO" id="GO:0008233">
    <property type="term" value="F:peptidase activity"/>
    <property type="evidence" value="ECO:0007669"/>
    <property type="project" value="InterPro"/>
</dbReference>
<proteinExistence type="predicted"/>
<accession>A0A6J4MUK5</accession>